<protein>
    <submittedName>
        <fullName evidence="1">Uncharacterized protein</fullName>
    </submittedName>
</protein>
<evidence type="ECO:0000313" key="2">
    <source>
        <dbReference type="Proteomes" id="UP001168694"/>
    </source>
</evidence>
<keyword evidence="2" id="KW-1185">Reference proteome</keyword>
<reference evidence="1" key="1">
    <citation type="submission" date="2023-06" db="EMBL/GenBank/DDBJ databases">
        <title>Draft Genome Sequences of Representative Paenibacillus Polymyxa, Bacillus cereus, Fictibacillus sp., and Brevibacillus agri Strains Isolated from Amazonian Dark Earth.</title>
        <authorList>
            <person name="Pellegrinetti T.A."/>
            <person name="Cunha I.C.M."/>
            <person name="Chaves M.G."/>
            <person name="Freitas A.S."/>
            <person name="Silva A.V.R."/>
            <person name="Tsai S.M."/>
            <person name="Mendes L.W."/>
        </authorList>
    </citation>
    <scope>NUCLEOTIDE SEQUENCE</scope>
    <source>
        <strain evidence="1">CENA-BCM004</strain>
    </source>
</reference>
<evidence type="ECO:0000313" key="1">
    <source>
        <dbReference type="EMBL" id="MDN4075941.1"/>
    </source>
</evidence>
<dbReference type="Proteomes" id="UP001168694">
    <property type="component" value="Unassembled WGS sequence"/>
</dbReference>
<name>A0ABT8EDD2_9BACL</name>
<dbReference type="RefSeq" id="WP_290402052.1">
    <property type="nucleotide sequence ID" value="NZ_JAUHLN010000008.1"/>
</dbReference>
<accession>A0ABT8EDD2</accession>
<gene>
    <name evidence="1" type="ORF">QYF49_23645</name>
</gene>
<dbReference type="EMBL" id="JAUHLN010000008">
    <property type="protein sequence ID" value="MDN4075941.1"/>
    <property type="molecule type" value="Genomic_DNA"/>
</dbReference>
<comment type="caution">
    <text evidence="1">The sequence shown here is derived from an EMBL/GenBank/DDBJ whole genome shotgun (WGS) entry which is preliminary data.</text>
</comment>
<sequence>MLAMNGYMESKNKVKWQTYLEQCTVHEKQQALQLLSVFLKEHDFQTPTEALRLASERGHPSVDSIKQIFYQPLNGRGQRKEIDVQKSLPDVPSAVRGLSHYDYLMETRGDAG</sequence>
<organism evidence="1 2">
    <name type="scientific">Fictibacillus terranigra</name>
    <dbReference type="NCBI Taxonomy" id="3058424"/>
    <lineage>
        <taxon>Bacteria</taxon>
        <taxon>Bacillati</taxon>
        <taxon>Bacillota</taxon>
        <taxon>Bacilli</taxon>
        <taxon>Bacillales</taxon>
        <taxon>Fictibacillaceae</taxon>
        <taxon>Fictibacillus</taxon>
    </lineage>
</organism>
<proteinExistence type="predicted"/>